<sequence length="826" mass="90215">MFPPVLSYELANHQQHHIDFSLPRRRSSSSSGTASTDSAKNIRSEPAEVLSPLLSADPRHARRATSAARQKRTAKKGTCPLPSSSVFTLLIQALPSLLFAVFGGILTGLLLQHIQDWVAFLRVPELFILLPVLMNLKGNLEMNLAARLSTSANVGDLDTPKGRRALVVGNLTLLQVQALIVSFSASLLSFTLGLLSRNNLPSLRIAHAKPLVAVQPKLPSWNTPLQGGYAECLLVLAAGMLAASVNSLLLGGLVCGLVIACRILRINPDNITTPIASSLGDLMTLIFLSLTASVFIRLAQTAFSTVVFVALACSVGLHCYATLKNDYVQGFLKVGWTPLFAAMMISTCSGLLLERFIARLDGFAAISPVLTGICGNIGAISVSRISTALHANAAQCPRPHGALSVELKPDGFLKLHHEDAVADELDDMDLELKALDEDEEEEEEKEDALAVGQVVQEPVWKVSLVLMLLSSTILGGFALSHMLFINGGPGFELPFFIGFMLCVICTSAFSLLTAYHLTSFLWKFNLDPDIYAIPILSSSTDLHYLKLLRLLKEQELANYQPSAWELLSHEEKLEIVNKRLILREEERITNLLYLNLLNRKNKEKKRLFYLEAAKLAKMSSTSNSCATTPSGQTEVASANNKLAGLLPAPTRSKRSSSVGGKSQQPEAADDHEERNSASSPSAGSMDLDHPPSTSLANTQTCPKSLDIQVLNKEEKIKLLVKEHILLWNQSVEAQTKGATEELKVLLNSAQETQKSLQKLIPRKEVEEYSQGMEPLESQSRNLSQSQRKREEAQQQFTRDEGSLQQSSEVEATHLFGQNSNVGVQQH</sequence>
<evidence type="ECO:0000256" key="5">
    <source>
        <dbReference type="ARBA" id="ARBA00022842"/>
    </source>
</evidence>
<comment type="caution">
    <text evidence="12">The sequence shown here is derived from an EMBL/GenBank/DDBJ whole genome shotgun (WGS) entry which is preliminary data.</text>
</comment>
<dbReference type="Gene3D" id="1.10.357.20">
    <property type="entry name" value="SLC41 divalent cation transporters, integral membrane domain"/>
    <property type="match status" value="3"/>
</dbReference>
<dbReference type="AlphaFoldDB" id="A0A2N5UMJ1"/>
<feature type="transmembrane region" description="Helical" evidence="10">
    <location>
        <begin position="302"/>
        <end position="323"/>
    </location>
</feature>
<dbReference type="InterPro" id="IPR036739">
    <property type="entry name" value="SLC41_membr_dom_sf"/>
</dbReference>
<evidence type="ECO:0000256" key="2">
    <source>
        <dbReference type="ARBA" id="ARBA00009749"/>
    </source>
</evidence>
<feature type="compositionally biased region" description="Basic and acidic residues" evidence="9">
    <location>
        <begin position="787"/>
        <end position="801"/>
    </location>
</feature>
<feature type="transmembrane region" description="Helical" evidence="10">
    <location>
        <begin position="363"/>
        <end position="382"/>
    </location>
</feature>
<evidence type="ECO:0000256" key="6">
    <source>
        <dbReference type="ARBA" id="ARBA00022989"/>
    </source>
</evidence>
<dbReference type="EMBL" id="PGCJ01000200">
    <property type="protein sequence ID" value="PLW38973.1"/>
    <property type="molecule type" value="Genomic_DNA"/>
</dbReference>
<dbReference type="InterPro" id="IPR006667">
    <property type="entry name" value="SLC41_membr_dom"/>
</dbReference>
<feature type="transmembrane region" description="Helical" evidence="10">
    <location>
        <begin position="335"/>
        <end position="357"/>
    </location>
</feature>
<dbReference type="OrthoDB" id="666972at2759"/>
<feature type="transmembrane region" description="Helical" evidence="10">
    <location>
        <begin position="171"/>
        <end position="195"/>
    </location>
</feature>
<feature type="compositionally biased region" description="Low complexity" evidence="9">
    <location>
        <begin position="655"/>
        <end position="664"/>
    </location>
</feature>
<feature type="compositionally biased region" description="Polar residues" evidence="9">
    <location>
        <begin position="776"/>
        <end position="785"/>
    </location>
</feature>
<feature type="region of interest" description="Disordered" evidence="9">
    <location>
        <begin position="767"/>
        <end position="826"/>
    </location>
</feature>
<proteinExistence type="inferred from homology"/>
<evidence type="ECO:0000256" key="9">
    <source>
        <dbReference type="SAM" id="MobiDB-lite"/>
    </source>
</evidence>
<dbReference type="SUPFAM" id="SSF161093">
    <property type="entry name" value="MgtE membrane domain-like"/>
    <property type="match status" value="3"/>
</dbReference>
<name>A0A2N5UMJ1_9BASI</name>
<feature type="transmembrane region" description="Helical" evidence="10">
    <location>
        <begin position="464"/>
        <end position="484"/>
    </location>
</feature>
<feature type="domain" description="SLC41A/MgtE integral membrane" evidence="11">
    <location>
        <begin position="130"/>
        <end position="290"/>
    </location>
</feature>
<dbReference type="InterPro" id="IPR045349">
    <property type="entry name" value="SLC41A1-3"/>
</dbReference>
<keyword evidence="13" id="KW-1185">Reference proteome</keyword>
<dbReference type="GO" id="GO:0008324">
    <property type="term" value="F:monoatomic cation transmembrane transporter activity"/>
    <property type="evidence" value="ECO:0007669"/>
    <property type="project" value="InterPro"/>
</dbReference>
<feature type="region of interest" description="Disordered" evidence="9">
    <location>
        <begin position="19"/>
        <end position="43"/>
    </location>
</feature>
<reference evidence="12 13" key="1">
    <citation type="submission" date="2017-11" db="EMBL/GenBank/DDBJ databases">
        <title>De novo assembly and phasing of dikaryotic genomes from two isolates of Puccinia coronata f. sp. avenae, the causal agent of oat crown rust.</title>
        <authorList>
            <person name="Miller M.E."/>
            <person name="Zhang Y."/>
            <person name="Omidvar V."/>
            <person name="Sperschneider J."/>
            <person name="Schwessinger B."/>
            <person name="Raley C."/>
            <person name="Palmer J.M."/>
            <person name="Garnica D."/>
            <person name="Upadhyaya N."/>
            <person name="Rathjen J."/>
            <person name="Taylor J.M."/>
            <person name="Park R.F."/>
            <person name="Dodds P.N."/>
            <person name="Hirsch C.D."/>
            <person name="Kianian S.F."/>
            <person name="Figueroa M."/>
        </authorList>
    </citation>
    <scope>NUCLEOTIDE SEQUENCE [LARGE SCALE GENOMIC DNA]</scope>
    <source>
        <strain evidence="12">12NC29</strain>
    </source>
</reference>
<accession>A0A2N5UMJ1</accession>
<feature type="transmembrane region" description="Helical" evidence="10">
    <location>
        <begin position="275"/>
        <end position="296"/>
    </location>
</feature>
<dbReference type="Pfam" id="PF01769">
    <property type="entry name" value="MgtE"/>
    <property type="match status" value="2"/>
</dbReference>
<feature type="region of interest" description="Disordered" evidence="9">
    <location>
        <begin position="646"/>
        <end position="699"/>
    </location>
</feature>
<comment type="subcellular location">
    <subcellularLocation>
        <location evidence="1">Membrane</location>
        <topology evidence="1">Multi-pass membrane protein</topology>
    </subcellularLocation>
</comment>
<feature type="domain" description="SLC41A/MgtE integral membrane" evidence="11">
    <location>
        <begin position="448"/>
        <end position="542"/>
    </location>
</feature>
<evidence type="ECO:0000256" key="10">
    <source>
        <dbReference type="SAM" id="Phobius"/>
    </source>
</evidence>
<comment type="similarity">
    <text evidence="2">Belongs to the SLC41A transporter family.</text>
</comment>
<feature type="transmembrane region" description="Helical" evidence="10">
    <location>
        <begin position="86"/>
        <end position="111"/>
    </location>
</feature>
<keyword evidence="5" id="KW-0460">Magnesium</keyword>
<evidence type="ECO:0000256" key="3">
    <source>
        <dbReference type="ARBA" id="ARBA00022448"/>
    </source>
</evidence>
<keyword evidence="4 10" id="KW-0812">Transmembrane</keyword>
<evidence type="ECO:0000256" key="1">
    <source>
        <dbReference type="ARBA" id="ARBA00004141"/>
    </source>
</evidence>
<keyword evidence="8 10" id="KW-0472">Membrane</keyword>
<feature type="compositionally biased region" description="Polar residues" evidence="9">
    <location>
        <begin position="802"/>
        <end position="826"/>
    </location>
</feature>
<evidence type="ECO:0000313" key="13">
    <source>
        <dbReference type="Proteomes" id="UP000235388"/>
    </source>
</evidence>
<dbReference type="PANTHER" id="PTHR16228:SF7">
    <property type="entry name" value="SLC41A_MGTE INTEGRAL MEMBRANE DOMAIN-CONTAINING PROTEIN"/>
    <property type="match status" value="1"/>
</dbReference>
<dbReference type="GO" id="GO:0005886">
    <property type="term" value="C:plasma membrane"/>
    <property type="evidence" value="ECO:0007669"/>
    <property type="project" value="TreeGrafter"/>
</dbReference>
<feature type="transmembrane region" description="Helical" evidence="10">
    <location>
        <begin position="233"/>
        <end position="263"/>
    </location>
</feature>
<dbReference type="Proteomes" id="UP000235388">
    <property type="component" value="Unassembled WGS sequence"/>
</dbReference>
<keyword evidence="3" id="KW-0813">Transport</keyword>
<gene>
    <name evidence="12" type="ORF">PCANC_20300</name>
</gene>
<evidence type="ECO:0000256" key="8">
    <source>
        <dbReference type="ARBA" id="ARBA00023136"/>
    </source>
</evidence>
<dbReference type="PANTHER" id="PTHR16228">
    <property type="entry name" value="DIVALENT CATION TRANSPORTER SOLUTE CARRIER FAMILY 41"/>
    <property type="match status" value="1"/>
</dbReference>
<protein>
    <recommendedName>
        <fullName evidence="11">SLC41A/MgtE integral membrane domain-containing protein</fullName>
    </recommendedName>
</protein>
<evidence type="ECO:0000256" key="7">
    <source>
        <dbReference type="ARBA" id="ARBA00023065"/>
    </source>
</evidence>
<keyword evidence="6 10" id="KW-1133">Transmembrane helix</keyword>
<evidence type="ECO:0000256" key="4">
    <source>
        <dbReference type="ARBA" id="ARBA00022692"/>
    </source>
</evidence>
<organism evidence="12 13">
    <name type="scientific">Puccinia coronata f. sp. avenae</name>
    <dbReference type="NCBI Taxonomy" id="200324"/>
    <lineage>
        <taxon>Eukaryota</taxon>
        <taxon>Fungi</taxon>
        <taxon>Dikarya</taxon>
        <taxon>Basidiomycota</taxon>
        <taxon>Pucciniomycotina</taxon>
        <taxon>Pucciniomycetes</taxon>
        <taxon>Pucciniales</taxon>
        <taxon>Pucciniaceae</taxon>
        <taxon>Puccinia</taxon>
    </lineage>
</organism>
<evidence type="ECO:0000313" key="12">
    <source>
        <dbReference type="EMBL" id="PLW38973.1"/>
    </source>
</evidence>
<feature type="transmembrane region" description="Helical" evidence="10">
    <location>
        <begin position="496"/>
        <end position="517"/>
    </location>
</feature>
<evidence type="ECO:0000259" key="11">
    <source>
        <dbReference type="Pfam" id="PF01769"/>
    </source>
</evidence>
<keyword evidence="7" id="KW-0406">Ion transport</keyword>